<evidence type="ECO:0000313" key="1">
    <source>
        <dbReference type="EMBL" id="OZG57144.1"/>
    </source>
</evidence>
<dbReference type="PANTHER" id="PTHR43611">
    <property type="entry name" value="ALPHA-D-GLUCOSE 1-PHOSPHATE PHOSPHATASE"/>
    <property type="match status" value="1"/>
</dbReference>
<dbReference type="Gene3D" id="3.40.50.1000">
    <property type="entry name" value="HAD superfamily/HAD-like"/>
    <property type="match status" value="1"/>
</dbReference>
<keyword evidence="2" id="KW-1185">Reference proteome</keyword>
<dbReference type="InterPro" id="IPR036412">
    <property type="entry name" value="HAD-like_sf"/>
</dbReference>
<gene>
    <name evidence="1" type="ORF">BTIS_1551</name>
</gene>
<dbReference type="AlphaFoldDB" id="A0A261FDD0"/>
<dbReference type="SFLD" id="SFLDG01129">
    <property type="entry name" value="C1.5:_HAD__Beta-PGM__Phosphata"/>
    <property type="match status" value="1"/>
</dbReference>
<protein>
    <submittedName>
        <fullName evidence="1">Alpha/beta hydrolase</fullName>
    </submittedName>
</protein>
<dbReference type="InterPro" id="IPR006439">
    <property type="entry name" value="HAD-SF_hydro_IA"/>
</dbReference>
<dbReference type="SFLD" id="SFLDS00003">
    <property type="entry name" value="Haloacid_Dehalogenase"/>
    <property type="match status" value="1"/>
</dbReference>
<organism evidence="1 2">
    <name type="scientific">Bifidobacterium tissieri</name>
    <dbReference type="NCBI Taxonomy" id="1630162"/>
    <lineage>
        <taxon>Bacteria</taxon>
        <taxon>Bacillati</taxon>
        <taxon>Actinomycetota</taxon>
        <taxon>Actinomycetes</taxon>
        <taxon>Bifidobacteriales</taxon>
        <taxon>Bifidobacteriaceae</taxon>
        <taxon>Bifidobacterium</taxon>
    </lineage>
</organism>
<proteinExistence type="predicted"/>
<dbReference type="Pfam" id="PF00702">
    <property type="entry name" value="Hydrolase"/>
    <property type="match status" value="1"/>
</dbReference>
<dbReference type="InterPro" id="IPR023214">
    <property type="entry name" value="HAD_sf"/>
</dbReference>
<dbReference type="NCBIfam" id="TIGR01509">
    <property type="entry name" value="HAD-SF-IA-v3"/>
    <property type="match status" value="1"/>
</dbReference>
<dbReference type="CDD" id="cd02603">
    <property type="entry name" value="HAD_sEH-N_like"/>
    <property type="match status" value="1"/>
</dbReference>
<name>A0A261FDD0_9BIFI</name>
<sequence>MTVRASVADMSDMSGNNHDRDGLNVVFDFCDVLLNWDPRGGTYDLLTAEFGIDAWRDFYDEDAPYGMWHYDGLLDGGLDPAEAAADYRTHHQGDPCERMFDVYYAHREQAFRGMITGMDTLLVDLDRRGVPMWGLTNFTQDAVDFAMGKYPSLHLLRDVVVSSTERLKKPDRRIYELAAERFDIDPGRSVFIDDKTWNVHAAQEAGFRSFVFTNALDARAQLAGFGAFSR</sequence>
<comment type="caution">
    <text evidence="1">The sequence shown here is derived from an EMBL/GenBank/DDBJ whole genome shotgun (WGS) entry which is preliminary data.</text>
</comment>
<dbReference type="EMBL" id="MWWV01000011">
    <property type="protein sequence ID" value="OZG57144.1"/>
    <property type="molecule type" value="Genomic_DNA"/>
</dbReference>
<reference evidence="1 2" key="1">
    <citation type="journal article" date="2017" name="BMC Genomics">
        <title>Comparative genomic and phylogenomic analyses of the Bifidobacteriaceae family.</title>
        <authorList>
            <person name="Lugli G.A."/>
            <person name="Milani C."/>
            <person name="Turroni F."/>
            <person name="Duranti S."/>
            <person name="Mancabelli L."/>
            <person name="Mangifesta M."/>
            <person name="Ferrario C."/>
            <person name="Modesto M."/>
            <person name="Mattarelli P."/>
            <person name="Jiri K."/>
            <person name="van Sinderen D."/>
            <person name="Ventura M."/>
        </authorList>
    </citation>
    <scope>NUCLEOTIDE SEQUENCE [LARGE SCALE GENOMIC DNA]</scope>
    <source>
        <strain evidence="1 2">DSM 100201</strain>
    </source>
</reference>
<dbReference type="Proteomes" id="UP000216444">
    <property type="component" value="Unassembled WGS sequence"/>
</dbReference>
<dbReference type="PANTHER" id="PTHR43611:SF3">
    <property type="entry name" value="FLAVIN MONONUCLEOTIDE HYDROLASE 1, CHLOROPLATIC"/>
    <property type="match status" value="1"/>
</dbReference>
<dbReference type="SUPFAM" id="SSF56784">
    <property type="entry name" value="HAD-like"/>
    <property type="match status" value="1"/>
</dbReference>
<accession>A0A261FDD0</accession>
<dbReference type="GO" id="GO:0016787">
    <property type="term" value="F:hydrolase activity"/>
    <property type="evidence" value="ECO:0007669"/>
    <property type="project" value="UniProtKB-KW"/>
</dbReference>
<keyword evidence="1" id="KW-0378">Hydrolase</keyword>
<evidence type="ECO:0000313" key="2">
    <source>
        <dbReference type="Proteomes" id="UP000216444"/>
    </source>
</evidence>